<sequence length="64" mass="6798">MLDVAVTVLVTWQGHWLVCCWKRSAYELAATACATTHGAHAATNNLEIGGMDRTQPAKGVTGNV</sequence>
<comment type="caution">
    <text evidence="1">The sequence shown here is derived from an EMBL/GenBank/DDBJ whole genome shotgun (WGS) entry which is preliminary data.</text>
</comment>
<proteinExistence type="predicted"/>
<dbReference type="Proteomes" id="UP000251889">
    <property type="component" value="Unassembled WGS sequence"/>
</dbReference>
<keyword evidence="2" id="KW-1185">Reference proteome</keyword>
<dbReference type="EMBL" id="QMFY01000001">
    <property type="protein sequence ID" value="RAW02667.1"/>
    <property type="molecule type" value="Genomic_DNA"/>
</dbReference>
<evidence type="ECO:0000313" key="1">
    <source>
        <dbReference type="EMBL" id="RAW02667.1"/>
    </source>
</evidence>
<name>A0A364Y6R9_9BACT</name>
<accession>A0A364Y6R9</accession>
<protein>
    <submittedName>
        <fullName evidence="1">Uncharacterized protein</fullName>
    </submittedName>
</protein>
<organism evidence="1 2">
    <name type="scientific">Pseudochryseolinea flava</name>
    <dbReference type="NCBI Taxonomy" id="2059302"/>
    <lineage>
        <taxon>Bacteria</taxon>
        <taxon>Pseudomonadati</taxon>
        <taxon>Bacteroidota</taxon>
        <taxon>Cytophagia</taxon>
        <taxon>Cytophagales</taxon>
        <taxon>Fulvivirgaceae</taxon>
        <taxon>Pseudochryseolinea</taxon>
    </lineage>
</organism>
<gene>
    <name evidence="1" type="ORF">DQQ10_00730</name>
</gene>
<dbReference type="AlphaFoldDB" id="A0A364Y6R9"/>
<evidence type="ECO:0000313" key="2">
    <source>
        <dbReference type="Proteomes" id="UP000251889"/>
    </source>
</evidence>
<reference evidence="1 2" key="1">
    <citation type="submission" date="2018-06" db="EMBL/GenBank/DDBJ databases">
        <title>Chryseolinea flavus sp. nov., a member of the phylum Bacteroidetes isolated from soil.</title>
        <authorList>
            <person name="Li Y."/>
            <person name="Wang J."/>
        </authorList>
    </citation>
    <scope>NUCLEOTIDE SEQUENCE [LARGE SCALE GENOMIC DNA]</scope>
    <source>
        <strain evidence="1 2">SDU1-6</strain>
    </source>
</reference>